<feature type="region of interest" description="Disordered" evidence="1">
    <location>
        <begin position="73"/>
        <end position="96"/>
    </location>
</feature>
<dbReference type="AlphaFoldDB" id="A0A8J6AB17"/>
<dbReference type="Gene3D" id="1.10.20.10">
    <property type="entry name" value="Histone, subunit A"/>
    <property type="match status" value="1"/>
</dbReference>
<dbReference type="Proteomes" id="UP000700334">
    <property type="component" value="Unassembled WGS sequence"/>
</dbReference>
<accession>A0A8J6AB17</accession>
<evidence type="ECO:0000313" key="2">
    <source>
        <dbReference type="EMBL" id="KAG8508069.1"/>
    </source>
</evidence>
<dbReference type="SUPFAM" id="SSF47113">
    <property type="entry name" value="Histone-fold"/>
    <property type="match status" value="1"/>
</dbReference>
<dbReference type="GO" id="GO:0046982">
    <property type="term" value="F:protein heterodimerization activity"/>
    <property type="evidence" value="ECO:0007669"/>
    <property type="project" value="InterPro"/>
</dbReference>
<sequence length="96" mass="10929">MFPGSLVNCILRESCYAQRLKSSTPVFLPGTLEYLRTNILELASKEAQHKCKMLITSEHVEKAVDRSQHLSLLSEDKSQPQIKMLQPSRKEENVCP</sequence>
<organism evidence="2 3">
    <name type="scientific">Galemys pyrenaicus</name>
    <name type="common">Iberian desman</name>
    <name type="synonym">Pyrenean desman</name>
    <dbReference type="NCBI Taxonomy" id="202257"/>
    <lineage>
        <taxon>Eukaryota</taxon>
        <taxon>Metazoa</taxon>
        <taxon>Chordata</taxon>
        <taxon>Craniata</taxon>
        <taxon>Vertebrata</taxon>
        <taxon>Euteleostomi</taxon>
        <taxon>Mammalia</taxon>
        <taxon>Eutheria</taxon>
        <taxon>Laurasiatheria</taxon>
        <taxon>Eulipotyphla</taxon>
        <taxon>Talpidae</taxon>
        <taxon>Galemys</taxon>
    </lineage>
</organism>
<evidence type="ECO:0000313" key="3">
    <source>
        <dbReference type="Proteomes" id="UP000700334"/>
    </source>
</evidence>
<dbReference type="OrthoDB" id="9421954at2759"/>
<evidence type="ECO:0000256" key="1">
    <source>
        <dbReference type="SAM" id="MobiDB-lite"/>
    </source>
</evidence>
<dbReference type="EMBL" id="JAGFMF010012069">
    <property type="protein sequence ID" value="KAG8508069.1"/>
    <property type="molecule type" value="Genomic_DNA"/>
</dbReference>
<proteinExistence type="predicted"/>
<comment type="caution">
    <text evidence="2">The sequence shown here is derived from an EMBL/GenBank/DDBJ whole genome shotgun (WGS) entry which is preliminary data.</text>
</comment>
<keyword evidence="3" id="KW-1185">Reference proteome</keyword>
<reference evidence="2" key="1">
    <citation type="journal article" date="2021" name="Evol. Appl.">
        <title>The genome of the Pyrenean desman and the effects of bottlenecks and inbreeding on the genomic landscape of an endangered species.</title>
        <authorList>
            <person name="Escoda L."/>
            <person name="Castresana J."/>
        </authorList>
    </citation>
    <scope>NUCLEOTIDE SEQUENCE</scope>
    <source>
        <strain evidence="2">IBE-C5619</strain>
    </source>
</reference>
<protein>
    <submittedName>
        <fullName evidence="2">Histone H2A-Bbd type 1</fullName>
    </submittedName>
</protein>
<gene>
    <name evidence="2" type="ORF">J0S82_001571</name>
</gene>
<dbReference type="InterPro" id="IPR009072">
    <property type="entry name" value="Histone-fold"/>
</dbReference>
<name>A0A8J6AB17_GALPY</name>